<protein>
    <submittedName>
        <fullName evidence="2">Uncharacterized protein</fullName>
    </submittedName>
</protein>
<evidence type="ECO:0000313" key="2">
    <source>
        <dbReference type="WBParaSite" id="PEQ_0001434901-mRNA-1"/>
    </source>
</evidence>
<keyword evidence="1" id="KW-1185">Reference proteome</keyword>
<proteinExistence type="predicted"/>
<dbReference type="AlphaFoldDB" id="A0A914S7A8"/>
<dbReference type="WBParaSite" id="PEQ_0001434901-mRNA-1">
    <property type="protein sequence ID" value="PEQ_0001434901-mRNA-1"/>
    <property type="gene ID" value="PEQ_0001434901"/>
</dbReference>
<dbReference type="Proteomes" id="UP000887564">
    <property type="component" value="Unplaced"/>
</dbReference>
<accession>A0A914S7A8</accession>
<name>A0A914S7A8_PAREQ</name>
<evidence type="ECO:0000313" key="1">
    <source>
        <dbReference type="Proteomes" id="UP000887564"/>
    </source>
</evidence>
<reference evidence="2" key="1">
    <citation type="submission" date="2022-11" db="UniProtKB">
        <authorList>
            <consortium name="WormBaseParasite"/>
        </authorList>
    </citation>
    <scope>IDENTIFICATION</scope>
</reference>
<sequence length="51" mass="5775">MPLLPCLLISTTHSVRQQKMPGRFRASTSCVSSTSQRLQLLPMVSTRRLLF</sequence>
<organism evidence="1 2">
    <name type="scientific">Parascaris equorum</name>
    <name type="common">Equine roundworm</name>
    <dbReference type="NCBI Taxonomy" id="6256"/>
    <lineage>
        <taxon>Eukaryota</taxon>
        <taxon>Metazoa</taxon>
        <taxon>Ecdysozoa</taxon>
        <taxon>Nematoda</taxon>
        <taxon>Chromadorea</taxon>
        <taxon>Rhabditida</taxon>
        <taxon>Spirurina</taxon>
        <taxon>Ascaridomorpha</taxon>
        <taxon>Ascaridoidea</taxon>
        <taxon>Ascarididae</taxon>
        <taxon>Parascaris</taxon>
    </lineage>
</organism>